<organism evidence="1 2">
    <name type="scientific">Laetiporus sulphureus 93-53</name>
    <dbReference type="NCBI Taxonomy" id="1314785"/>
    <lineage>
        <taxon>Eukaryota</taxon>
        <taxon>Fungi</taxon>
        <taxon>Dikarya</taxon>
        <taxon>Basidiomycota</taxon>
        <taxon>Agaricomycotina</taxon>
        <taxon>Agaricomycetes</taxon>
        <taxon>Polyporales</taxon>
        <taxon>Laetiporus</taxon>
    </lineage>
</organism>
<dbReference type="RefSeq" id="XP_040766207.1">
    <property type="nucleotide sequence ID" value="XM_040906929.1"/>
</dbReference>
<dbReference type="GeneID" id="63823958"/>
<keyword evidence="2" id="KW-1185">Reference proteome</keyword>
<protein>
    <submittedName>
        <fullName evidence="1">Uncharacterized protein</fullName>
    </submittedName>
</protein>
<proteinExistence type="predicted"/>
<evidence type="ECO:0000313" key="2">
    <source>
        <dbReference type="Proteomes" id="UP000076871"/>
    </source>
</evidence>
<dbReference type="InParanoid" id="A0A165F651"/>
<reference evidence="1 2" key="1">
    <citation type="journal article" date="2016" name="Mol. Biol. Evol.">
        <title>Comparative Genomics of Early-Diverging Mushroom-Forming Fungi Provides Insights into the Origins of Lignocellulose Decay Capabilities.</title>
        <authorList>
            <person name="Nagy L.G."/>
            <person name="Riley R."/>
            <person name="Tritt A."/>
            <person name="Adam C."/>
            <person name="Daum C."/>
            <person name="Floudas D."/>
            <person name="Sun H."/>
            <person name="Yadav J.S."/>
            <person name="Pangilinan J."/>
            <person name="Larsson K.H."/>
            <person name="Matsuura K."/>
            <person name="Barry K."/>
            <person name="Labutti K."/>
            <person name="Kuo R."/>
            <person name="Ohm R.A."/>
            <person name="Bhattacharya S.S."/>
            <person name="Shirouzu T."/>
            <person name="Yoshinaga Y."/>
            <person name="Martin F.M."/>
            <person name="Grigoriev I.V."/>
            <person name="Hibbett D.S."/>
        </authorList>
    </citation>
    <scope>NUCLEOTIDE SEQUENCE [LARGE SCALE GENOMIC DNA]</scope>
    <source>
        <strain evidence="1 2">93-53</strain>
    </source>
</reference>
<accession>A0A165F651</accession>
<dbReference type="AlphaFoldDB" id="A0A165F651"/>
<dbReference type="EMBL" id="KV427615">
    <property type="protein sequence ID" value="KZT08467.1"/>
    <property type="molecule type" value="Genomic_DNA"/>
</dbReference>
<dbReference type="Proteomes" id="UP000076871">
    <property type="component" value="Unassembled WGS sequence"/>
</dbReference>
<gene>
    <name evidence="1" type="ORF">LAESUDRAFT_712965</name>
</gene>
<evidence type="ECO:0000313" key="1">
    <source>
        <dbReference type="EMBL" id="KZT08467.1"/>
    </source>
</evidence>
<sequence>MPSWMESSCPRLNRSIVIGSKPPIKYGVTGVEIHFKMAFRLYKFQLKKKGQNLAAYLKTLCRSHGSSSIVPDYVNRIRELEQENGILLEQIALLRESSSFSRFTEDLAPASSQQHEQRPLRNSLDRFHFPAIVRSTTCAGPDCTFYDVRTCPHYRKYPELYPEYSVRTVLSMEDLFASSGMMGGYGYGYGVAGY</sequence>
<name>A0A165F651_9APHY</name>